<dbReference type="EMBL" id="PDOE01000012">
    <property type="protein sequence ID" value="RKL65712.1"/>
    <property type="molecule type" value="Genomic_DNA"/>
</dbReference>
<protein>
    <recommendedName>
        <fullName evidence="3">histidine kinase</fullName>
        <ecNumber evidence="3">2.7.13.3</ecNumber>
    </recommendedName>
</protein>
<evidence type="ECO:0000256" key="14">
    <source>
        <dbReference type="SAM" id="Phobius"/>
    </source>
</evidence>
<comment type="subcellular location">
    <subcellularLocation>
        <location evidence="2">Cell membrane</location>
        <topology evidence="2">Multi-pass membrane protein</topology>
    </subcellularLocation>
</comment>
<dbReference type="Gene3D" id="3.30.450.20">
    <property type="entry name" value="PAS domain"/>
    <property type="match status" value="2"/>
</dbReference>
<evidence type="ECO:0000313" key="17">
    <source>
        <dbReference type="Proteomes" id="UP000281498"/>
    </source>
</evidence>
<dbReference type="InterPro" id="IPR004358">
    <property type="entry name" value="Sig_transdc_His_kin-like_C"/>
</dbReference>
<keyword evidence="9" id="KW-0418">Kinase</keyword>
<dbReference type="SMART" id="SM00387">
    <property type="entry name" value="HATPase_c"/>
    <property type="match status" value="1"/>
</dbReference>
<keyword evidence="17" id="KW-1185">Reference proteome</keyword>
<dbReference type="SMART" id="SM00091">
    <property type="entry name" value="PAS"/>
    <property type="match status" value="1"/>
</dbReference>
<dbReference type="PANTHER" id="PTHR43547">
    <property type="entry name" value="TWO-COMPONENT HISTIDINE KINASE"/>
    <property type="match status" value="1"/>
</dbReference>
<accession>A0A3A9K5H6</accession>
<keyword evidence="5" id="KW-0597">Phosphoprotein</keyword>
<dbReference type="EC" id="2.7.13.3" evidence="3"/>
<dbReference type="Pfam" id="PF02518">
    <property type="entry name" value="HATPase_c"/>
    <property type="match status" value="1"/>
</dbReference>
<dbReference type="InterPro" id="IPR035965">
    <property type="entry name" value="PAS-like_dom_sf"/>
</dbReference>
<dbReference type="InterPro" id="IPR029151">
    <property type="entry name" value="Sensor-like_sf"/>
</dbReference>
<dbReference type="InterPro" id="IPR005467">
    <property type="entry name" value="His_kinase_dom"/>
</dbReference>
<evidence type="ECO:0000256" key="13">
    <source>
        <dbReference type="ARBA" id="ARBA00023136"/>
    </source>
</evidence>
<dbReference type="Gene3D" id="1.10.287.130">
    <property type="match status" value="1"/>
</dbReference>
<dbReference type="SUPFAM" id="SSF55890">
    <property type="entry name" value="Sporulation response regulatory protein Spo0B"/>
    <property type="match status" value="1"/>
</dbReference>
<sequence length="528" mass="58865">MFQTLSLQTKIILLNITIILGITITISFILGYKEMQDTKENIGVRALEVATTVSIMPSVIEAMDNENPALVVQPIAENLRTLVDAEFVVVGNQESIRYSHPDENKIGKRMVGGDNKRALINNEYYISEAAGSLGPSLRGKAPIFNEVGEVIGIVSVGYMIDDIQLMIIRNIFEVIGFSLIILVLGIIGSVFLARNIRKDTMGLEPREIAALYRDREAILSSIVEGIVSIDSDGRITSMNYSAQKLLKLDEKSVNKHIEEVIPNSQMKEMLTLGSEAPKDEQILIGDKVLLVNRTLIKDDEKIVGVVSSFRDKTEFEEMLNTLSEIQQYSEGLRAQTHEYNNKLYTISGLLQLGQYDEVIDLIQAENRYHEHQIRYMFDQIQDKKVQAILLGKLGKASELKVKLSIDDNSSLSELPQHMDISKVIHILGNILDNAIEEVALLPVKEVNFFITDIGQDIIIEVADSGKGIDNNILERLFEQGFSTKDKKNRGYGLPIVKNAVDSLQGSIEINQDKNGGAIFTVYLPKIVS</sequence>
<evidence type="ECO:0000256" key="6">
    <source>
        <dbReference type="ARBA" id="ARBA00022679"/>
    </source>
</evidence>
<dbReference type="InterPro" id="IPR003594">
    <property type="entry name" value="HATPase_dom"/>
</dbReference>
<keyword evidence="6" id="KW-0808">Transferase</keyword>
<proteinExistence type="predicted"/>
<dbReference type="InterPro" id="IPR013767">
    <property type="entry name" value="PAS_fold"/>
</dbReference>
<dbReference type="PRINTS" id="PR00344">
    <property type="entry name" value="BCTRLSENSOR"/>
</dbReference>
<gene>
    <name evidence="16" type="ORF">CR203_18825</name>
</gene>
<dbReference type="GO" id="GO:0000155">
    <property type="term" value="F:phosphorelay sensor kinase activity"/>
    <property type="evidence" value="ECO:0007669"/>
    <property type="project" value="InterPro"/>
</dbReference>
<name>A0A3A9K5H6_9BACI</name>
<keyword evidence="7 14" id="KW-0812">Transmembrane</keyword>
<evidence type="ECO:0000256" key="7">
    <source>
        <dbReference type="ARBA" id="ARBA00022692"/>
    </source>
</evidence>
<keyword evidence="10" id="KW-0067">ATP-binding</keyword>
<dbReference type="SUPFAM" id="SSF55785">
    <property type="entry name" value="PYP-like sensor domain (PAS domain)"/>
    <property type="match status" value="1"/>
</dbReference>
<dbReference type="Pfam" id="PF00989">
    <property type="entry name" value="PAS"/>
    <property type="match status" value="1"/>
</dbReference>
<keyword evidence="13 14" id="KW-0472">Membrane</keyword>
<evidence type="ECO:0000256" key="12">
    <source>
        <dbReference type="ARBA" id="ARBA00023012"/>
    </source>
</evidence>
<evidence type="ECO:0000256" key="10">
    <source>
        <dbReference type="ARBA" id="ARBA00022840"/>
    </source>
</evidence>
<evidence type="ECO:0000256" key="5">
    <source>
        <dbReference type="ARBA" id="ARBA00022553"/>
    </source>
</evidence>
<keyword evidence="12" id="KW-0902">Two-component regulatory system</keyword>
<comment type="catalytic activity">
    <reaction evidence="1">
        <text>ATP + protein L-histidine = ADP + protein N-phospho-L-histidine.</text>
        <dbReference type="EC" id="2.7.13.3"/>
    </reaction>
</comment>
<dbReference type="RefSeq" id="WP_110937759.1">
    <property type="nucleotide sequence ID" value="NZ_KZ614147.1"/>
</dbReference>
<dbReference type="InterPro" id="IPR000014">
    <property type="entry name" value="PAS"/>
</dbReference>
<dbReference type="InterPro" id="IPR016120">
    <property type="entry name" value="Sig_transdc_His_kin_SpoOB"/>
</dbReference>
<feature type="domain" description="Histidine kinase" evidence="15">
    <location>
        <begin position="334"/>
        <end position="527"/>
    </location>
</feature>
<dbReference type="Gene3D" id="3.30.565.10">
    <property type="entry name" value="Histidine kinase-like ATPase, C-terminal domain"/>
    <property type="match status" value="1"/>
</dbReference>
<dbReference type="PANTHER" id="PTHR43547:SF3">
    <property type="entry name" value="SENSOR PROTEIN CITS"/>
    <property type="match status" value="1"/>
</dbReference>
<evidence type="ECO:0000256" key="2">
    <source>
        <dbReference type="ARBA" id="ARBA00004651"/>
    </source>
</evidence>
<reference evidence="16 17" key="1">
    <citation type="submission" date="2017-10" db="EMBL/GenBank/DDBJ databases">
        <title>Bacillus sp. nov., a halophilic bacterium isolated from a Keqin Lake.</title>
        <authorList>
            <person name="Wang H."/>
        </authorList>
    </citation>
    <scope>NUCLEOTIDE SEQUENCE [LARGE SCALE GENOMIC DNA]</scope>
    <source>
        <strain evidence="16 17">KCTC 13187</strain>
    </source>
</reference>
<keyword evidence="4" id="KW-1003">Cell membrane</keyword>
<evidence type="ECO:0000256" key="1">
    <source>
        <dbReference type="ARBA" id="ARBA00000085"/>
    </source>
</evidence>
<dbReference type="Proteomes" id="UP000281498">
    <property type="component" value="Unassembled WGS sequence"/>
</dbReference>
<keyword evidence="8" id="KW-0547">Nucleotide-binding</keyword>
<evidence type="ECO:0000313" key="16">
    <source>
        <dbReference type="EMBL" id="RKL65712.1"/>
    </source>
</evidence>
<dbReference type="InterPro" id="IPR039506">
    <property type="entry name" value="SPOB_a"/>
</dbReference>
<evidence type="ECO:0000256" key="8">
    <source>
        <dbReference type="ARBA" id="ARBA00022741"/>
    </source>
</evidence>
<evidence type="ECO:0000256" key="9">
    <source>
        <dbReference type="ARBA" id="ARBA00022777"/>
    </source>
</evidence>
<feature type="transmembrane region" description="Helical" evidence="14">
    <location>
        <begin position="12"/>
        <end position="32"/>
    </location>
</feature>
<dbReference type="InterPro" id="IPR036890">
    <property type="entry name" value="HATPase_C_sf"/>
</dbReference>
<dbReference type="Pfam" id="PF17203">
    <property type="entry name" value="sCache_3_2"/>
    <property type="match status" value="1"/>
</dbReference>
<evidence type="ECO:0000259" key="15">
    <source>
        <dbReference type="PROSITE" id="PS50109"/>
    </source>
</evidence>
<dbReference type="SUPFAM" id="SSF103190">
    <property type="entry name" value="Sensory domain-like"/>
    <property type="match status" value="1"/>
</dbReference>
<dbReference type="GO" id="GO:0005524">
    <property type="term" value="F:ATP binding"/>
    <property type="evidence" value="ECO:0007669"/>
    <property type="project" value="UniProtKB-KW"/>
</dbReference>
<dbReference type="SUPFAM" id="SSF55874">
    <property type="entry name" value="ATPase domain of HSP90 chaperone/DNA topoisomerase II/histidine kinase"/>
    <property type="match status" value="1"/>
</dbReference>
<dbReference type="FunFam" id="3.30.450.20:FF:000018">
    <property type="entry name" value="Sensor histidine kinase DcuS"/>
    <property type="match status" value="1"/>
</dbReference>
<organism evidence="16 17">
    <name type="scientific">Salipaludibacillus neizhouensis</name>
    <dbReference type="NCBI Taxonomy" id="885475"/>
    <lineage>
        <taxon>Bacteria</taxon>
        <taxon>Bacillati</taxon>
        <taxon>Bacillota</taxon>
        <taxon>Bacilli</taxon>
        <taxon>Bacillales</taxon>
        <taxon>Bacillaceae</taxon>
    </lineage>
</organism>
<feature type="transmembrane region" description="Helical" evidence="14">
    <location>
        <begin position="174"/>
        <end position="193"/>
    </location>
</feature>
<evidence type="ECO:0000256" key="4">
    <source>
        <dbReference type="ARBA" id="ARBA00022475"/>
    </source>
</evidence>
<comment type="caution">
    <text evidence="16">The sequence shown here is derived from an EMBL/GenBank/DDBJ whole genome shotgun (WGS) entry which is preliminary data.</text>
</comment>
<dbReference type="InterPro" id="IPR033463">
    <property type="entry name" value="sCache_3"/>
</dbReference>
<dbReference type="AlphaFoldDB" id="A0A3A9K5H6"/>
<dbReference type="Pfam" id="PF14689">
    <property type="entry name" value="SPOB_a"/>
    <property type="match status" value="1"/>
</dbReference>
<dbReference type="OrthoDB" id="9792686at2"/>
<keyword evidence="11 14" id="KW-1133">Transmembrane helix</keyword>
<evidence type="ECO:0000256" key="3">
    <source>
        <dbReference type="ARBA" id="ARBA00012438"/>
    </source>
</evidence>
<evidence type="ECO:0000256" key="11">
    <source>
        <dbReference type="ARBA" id="ARBA00022989"/>
    </source>
</evidence>
<dbReference type="GO" id="GO:0005886">
    <property type="term" value="C:plasma membrane"/>
    <property type="evidence" value="ECO:0007669"/>
    <property type="project" value="UniProtKB-SubCell"/>
</dbReference>
<dbReference type="PROSITE" id="PS50109">
    <property type="entry name" value="HIS_KIN"/>
    <property type="match status" value="1"/>
</dbReference>